<dbReference type="SUPFAM" id="SSF56801">
    <property type="entry name" value="Acetyl-CoA synthetase-like"/>
    <property type="match status" value="1"/>
</dbReference>
<reference evidence="3 4" key="1">
    <citation type="submission" date="2018-11" db="EMBL/GenBank/DDBJ databases">
        <authorList>
            <person name="Li F."/>
        </authorList>
    </citation>
    <scope>NUCLEOTIDE SEQUENCE [LARGE SCALE GENOMIC DNA]</scope>
    <source>
        <strain evidence="3 4">Gsoil 818</strain>
    </source>
</reference>
<accession>A0A3N0GWL1</accession>
<dbReference type="PANTHER" id="PTHR43767:SF1">
    <property type="entry name" value="NONRIBOSOMAL PEPTIDE SYNTHASE PES1 (EUROFUNG)-RELATED"/>
    <property type="match status" value="1"/>
</dbReference>
<dbReference type="InterPro" id="IPR042099">
    <property type="entry name" value="ANL_N_sf"/>
</dbReference>
<name>A0A3N0GWL1_9ACTN</name>
<dbReference type="GO" id="GO:0016878">
    <property type="term" value="F:acid-thiol ligase activity"/>
    <property type="evidence" value="ECO:0007669"/>
    <property type="project" value="UniProtKB-ARBA"/>
</dbReference>
<dbReference type="InterPro" id="IPR050237">
    <property type="entry name" value="ATP-dep_AMP-bd_enzyme"/>
</dbReference>
<dbReference type="InterPro" id="IPR000873">
    <property type="entry name" value="AMP-dep_synth/lig_dom"/>
</dbReference>
<dbReference type="EMBL" id="RJSF01000007">
    <property type="protein sequence ID" value="RNM16809.1"/>
    <property type="molecule type" value="Genomic_DNA"/>
</dbReference>
<comment type="caution">
    <text evidence="3">The sequence shown here is derived from an EMBL/GenBank/DDBJ whole genome shotgun (WGS) entry which is preliminary data.</text>
</comment>
<dbReference type="PROSITE" id="PS00455">
    <property type="entry name" value="AMP_BINDING"/>
    <property type="match status" value="1"/>
</dbReference>
<keyword evidence="4" id="KW-1185">Reference proteome</keyword>
<dbReference type="AlphaFoldDB" id="A0A3N0GWL1"/>
<feature type="domain" description="AMP-binding enzyme C-terminal" evidence="2">
    <location>
        <begin position="251"/>
        <end position="320"/>
    </location>
</feature>
<evidence type="ECO:0000259" key="1">
    <source>
        <dbReference type="Pfam" id="PF00501"/>
    </source>
</evidence>
<evidence type="ECO:0000259" key="2">
    <source>
        <dbReference type="Pfam" id="PF13193"/>
    </source>
</evidence>
<dbReference type="InterPro" id="IPR025110">
    <property type="entry name" value="AMP-bd_C"/>
</dbReference>
<dbReference type="OrthoDB" id="9803968at2"/>
<dbReference type="Pfam" id="PF13193">
    <property type="entry name" value="AMP-binding_C"/>
    <property type="match status" value="1"/>
</dbReference>
<dbReference type="Gene3D" id="3.40.50.12780">
    <property type="entry name" value="N-terminal domain of ligase-like"/>
    <property type="match status" value="1"/>
</dbReference>
<dbReference type="InterPro" id="IPR020845">
    <property type="entry name" value="AMP-binding_CS"/>
</dbReference>
<protein>
    <submittedName>
        <fullName evidence="3">AMP-dependent synthetase</fullName>
    </submittedName>
</protein>
<dbReference type="PANTHER" id="PTHR43767">
    <property type="entry name" value="LONG-CHAIN-FATTY-ACID--COA LIGASE"/>
    <property type="match status" value="1"/>
</dbReference>
<organism evidence="3 4">
    <name type="scientific">Nocardioides pocheonensis</name>
    <dbReference type="NCBI Taxonomy" id="661485"/>
    <lineage>
        <taxon>Bacteria</taxon>
        <taxon>Bacillati</taxon>
        <taxon>Actinomycetota</taxon>
        <taxon>Actinomycetes</taxon>
        <taxon>Propionibacteriales</taxon>
        <taxon>Nocardioidaceae</taxon>
        <taxon>Nocardioides</taxon>
    </lineage>
</organism>
<dbReference type="Proteomes" id="UP000279994">
    <property type="component" value="Unassembled WGS sequence"/>
</dbReference>
<evidence type="ECO:0000313" key="3">
    <source>
        <dbReference type="EMBL" id="RNM16809.1"/>
    </source>
</evidence>
<dbReference type="Pfam" id="PF00501">
    <property type="entry name" value="AMP-binding"/>
    <property type="match status" value="1"/>
</dbReference>
<evidence type="ECO:0000313" key="4">
    <source>
        <dbReference type="Proteomes" id="UP000279994"/>
    </source>
</evidence>
<proteinExistence type="predicted"/>
<feature type="domain" description="AMP-dependent synthetase/ligase" evidence="1">
    <location>
        <begin position="25"/>
        <end position="199"/>
    </location>
</feature>
<dbReference type="InterPro" id="IPR045851">
    <property type="entry name" value="AMP-bd_C_sf"/>
</dbReference>
<gene>
    <name evidence="3" type="ORF">EFL26_03910</name>
</gene>
<sequence>MSGDAEGIRALLREWDAADDPKPLVIQTSGSTGRPKRVMLSRAAMRASALATQERLGGPGRWLLNLPPTYVAGVQVLYRSVVACTEPIPFQGSFSATRHLVHGRAFVSLVPTQLVRLLEDPDETAALEDFEAVLVGGGPLRLEVRERAEAAGVHVVQTYGMSETCGGCVYDGVPLPGVEVRIDDDEQVLVRGPMLFDGYEGEPERTVAAFRDGWFVTDDLGHWTPDGRLAIDSRVDDVVISGGVKVPGPAVAAALLGHPWVNEAEVVGVPDDEWGQRVVAVLTVSGPVALDELRDLVEPRSWAPRALVVVDELPLLPNGKVDRVTLEELAADA</sequence>
<dbReference type="Gene3D" id="3.30.300.30">
    <property type="match status" value="1"/>
</dbReference>